<dbReference type="InterPro" id="IPR014001">
    <property type="entry name" value="Helicase_ATP-bd"/>
</dbReference>
<comment type="similarity">
    <text evidence="12">Belongs to the helicase family. PriA subfamily.</text>
</comment>
<evidence type="ECO:0000256" key="8">
    <source>
        <dbReference type="ARBA" id="ARBA00022840"/>
    </source>
</evidence>
<protein>
    <recommendedName>
        <fullName evidence="12">Replication restart protein PriA</fullName>
    </recommendedName>
    <alternativeName>
        <fullName evidence="12">ATP-dependent DNA helicase PriA</fullName>
        <ecNumber evidence="12">5.6.2.4</ecNumber>
    </alternativeName>
    <alternativeName>
        <fullName evidence="12">DNA 3'-5' helicase PriA</fullName>
    </alternativeName>
</protein>
<dbReference type="NCBIfam" id="TIGR00595">
    <property type="entry name" value="priA"/>
    <property type="match status" value="1"/>
</dbReference>
<name>A8ZQ40_ACAM1</name>
<comment type="catalytic activity">
    <reaction evidence="12">
        <text>Couples ATP hydrolysis with the unwinding of duplex DNA by translocating in the 3'-5' direction.</text>
        <dbReference type="EC" id="5.6.2.4"/>
    </reaction>
</comment>
<evidence type="ECO:0000259" key="14">
    <source>
        <dbReference type="PROSITE" id="PS51194"/>
    </source>
</evidence>
<feature type="domain" description="Helicase ATP-binding" evidence="13">
    <location>
        <begin position="292"/>
        <end position="459"/>
    </location>
</feature>
<dbReference type="HAMAP" id="MF_00983">
    <property type="entry name" value="PriA"/>
    <property type="match status" value="1"/>
</dbReference>
<proteinExistence type="inferred from homology"/>
<comment type="cofactor">
    <cofactor evidence="12">
        <name>Zn(2+)</name>
        <dbReference type="ChEBI" id="CHEBI:29105"/>
    </cofactor>
    <text evidence="12">Binds 2 zinc ions per subunit.</text>
</comment>
<dbReference type="PROSITE" id="PS51194">
    <property type="entry name" value="HELICASE_CTER"/>
    <property type="match status" value="1"/>
</dbReference>
<dbReference type="HOGENOM" id="CLU_013353_3_0_3"/>
<dbReference type="Gene3D" id="3.40.50.300">
    <property type="entry name" value="P-loop containing nucleotide triphosphate hydrolases"/>
    <property type="match status" value="2"/>
</dbReference>
<dbReference type="GO" id="GO:0006302">
    <property type="term" value="P:double-strand break repair"/>
    <property type="evidence" value="ECO:0007669"/>
    <property type="project" value="InterPro"/>
</dbReference>
<dbReference type="Pfam" id="PF18319">
    <property type="entry name" value="Zn_ribbon_PriA"/>
    <property type="match status" value="1"/>
</dbReference>
<evidence type="ECO:0000256" key="9">
    <source>
        <dbReference type="ARBA" id="ARBA00023125"/>
    </source>
</evidence>
<dbReference type="Gene3D" id="3.40.1440.60">
    <property type="entry name" value="PriA, 3(prime) DNA-binding domain"/>
    <property type="match status" value="1"/>
</dbReference>
<dbReference type="KEGG" id="amr:AM1_F0057"/>
<keyword evidence="15" id="KW-0614">Plasmid</keyword>
<dbReference type="PANTHER" id="PTHR30580:SF0">
    <property type="entry name" value="PRIMOSOMAL PROTEIN N"/>
    <property type="match status" value="1"/>
</dbReference>
<feature type="domain" description="Helicase C-terminal" evidence="14">
    <location>
        <begin position="567"/>
        <end position="726"/>
    </location>
</feature>
<feature type="binding site" evidence="12">
    <location>
        <position position="537"/>
    </location>
    <ligand>
        <name>Zn(2+)</name>
        <dbReference type="ChEBI" id="CHEBI:29105"/>
        <label>2</label>
    </ligand>
</feature>
<dbReference type="InterPro" id="IPR011545">
    <property type="entry name" value="DEAD/DEAH_box_helicase_dom"/>
</dbReference>
<reference evidence="15 16" key="1">
    <citation type="journal article" date="2008" name="Proc. Natl. Acad. Sci. U.S.A.">
        <title>Niche adaptation and genome expansion in the chlorophyll d-producing cyanobacterium Acaryochloris marina.</title>
        <authorList>
            <person name="Swingley W.D."/>
            <person name="Chen M."/>
            <person name="Cheung P.C."/>
            <person name="Conrad A.L."/>
            <person name="Dejesa L.C."/>
            <person name="Hao J."/>
            <person name="Honchak B.M."/>
            <person name="Karbach L.E."/>
            <person name="Kurdoglu A."/>
            <person name="Lahiri S."/>
            <person name="Mastrian S.D."/>
            <person name="Miyashita H."/>
            <person name="Page L."/>
            <person name="Ramakrishna P."/>
            <person name="Satoh S."/>
            <person name="Sattley W.M."/>
            <person name="Shimada Y."/>
            <person name="Taylor H.L."/>
            <person name="Tomo T."/>
            <person name="Tsuchiya T."/>
            <person name="Wang Z.T."/>
            <person name="Raymond J."/>
            <person name="Mimuro M."/>
            <person name="Blankenship R.E."/>
            <person name="Touchman J.W."/>
        </authorList>
    </citation>
    <scope>NUCLEOTIDE SEQUENCE [LARGE SCALE GENOMIC DNA]</scope>
    <source>
        <strain evidence="16">MBIC 11017</strain>
        <plasmid evidence="16">Plasmid pREB6</plasmid>
    </source>
</reference>
<feature type="binding site" evidence="12">
    <location>
        <position position="531"/>
    </location>
    <ligand>
        <name>Zn(2+)</name>
        <dbReference type="ChEBI" id="CHEBI:29105"/>
        <label>1</label>
    </ligand>
</feature>
<dbReference type="SMART" id="SM00487">
    <property type="entry name" value="DEXDc"/>
    <property type="match status" value="1"/>
</dbReference>
<evidence type="ECO:0000256" key="4">
    <source>
        <dbReference type="ARBA" id="ARBA00022741"/>
    </source>
</evidence>
<sequence>MSTPKAPPTVIPTSKGASFVEVLVDCPGTDKLFTYRIPSDLNICPGDILNVPFGARQVGAIAMRCLSDLPPELTTTRILSVVDVVCRNLFPPGYWQILEKVAAYYHTSLMAVIRVALPPGLLQRSQRRIRLHTSINSVDVHGLGTAAQDILTLLQQSPTQDYTWQYLRRQVKKAQVGLRELQQRGLVKSYLQTQAPTQPKQQQVVTFTTLNVPDLTKRQQEILTLLNQEGGELWAQDLLRLAHTSSNTLKKLASKGCITLQQQERLRLETSPIQPDQPRMLTPDQAKVLSQLNRLQGYAEVLLHGVTGSGKTEVYLQAITPVLARQQSVIVLVPEIGLTPQLTDRFRSRFGDRIRVYHSALSDGERYDTWRQFLTSTPQVVIGTRSAIFAPVANMGLIVLDEEHDTGYKQDQPAPCYHARTVARWRAQQEDCPLILGSATPCLESWSQTRRCEPHLSQSKVHYLQLPQRVNARPMPPIEIVDMRLELANRNHSIFSRLLKKRLQELQQKHQQGLLFMPRRGHSTFVSCRSCGYVAECPHCSISMTYHHSPDSRQTLLRCHYCNYTQPQPQACPVCKSSYFRFFGSGTQRVMQELDKTFPELRVIRFDSDTTRRKGAHRQLLNQFARGQADLMVGTQMLTKGIDLPQVQLIGVLAADSLLNIPDFRASERTFQTLLQVAGRAGRGEHPGQVILQTYAPEHPVIQAVQQYSMNTFLINELKQRREANYPPFQQLILLRISGLNETMVENTALDIANYLKAYIQLHRYEGSILGPAPASILRVARRYYWHVLVKRPQAKLGQSEHWPFPRQECQQRCPQNLRLQIDVDPLKLL</sequence>
<dbReference type="FunFam" id="3.40.50.300:FF:000489">
    <property type="entry name" value="Primosome assembly protein PriA"/>
    <property type="match status" value="1"/>
</dbReference>
<evidence type="ECO:0000259" key="13">
    <source>
        <dbReference type="PROSITE" id="PS51192"/>
    </source>
</evidence>
<dbReference type="Pfam" id="PF18074">
    <property type="entry name" value="PriA_C"/>
    <property type="match status" value="1"/>
</dbReference>
<dbReference type="InterPro" id="IPR041222">
    <property type="entry name" value="PriA_3primeBD"/>
</dbReference>
<dbReference type="Pfam" id="PF00270">
    <property type="entry name" value="DEAD"/>
    <property type="match status" value="1"/>
</dbReference>
<evidence type="ECO:0000256" key="5">
    <source>
        <dbReference type="ARBA" id="ARBA00022801"/>
    </source>
</evidence>
<feature type="binding site" evidence="12">
    <location>
        <position position="572"/>
    </location>
    <ligand>
        <name>Zn(2+)</name>
        <dbReference type="ChEBI" id="CHEBI:29105"/>
        <label>1</label>
    </ligand>
</feature>
<dbReference type="InterPro" id="IPR005259">
    <property type="entry name" value="PriA"/>
</dbReference>
<evidence type="ECO:0000256" key="11">
    <source>
        <dbReference type="ARBA" id="ARBA00048988"/>
    </source>
</evidence>
<geneLocation type="plasmid" evidence="15 16">
    <name>pREB6</name>
</geneLocation>
<dbReference type="GO" id="GO:0006270">
    <property type="term" value="P:DNA replication initiation"/>
    <property type="evidence" value="ECO:0007669"/>
    <property type="project" value="TreeGrafter"/>
</dbReference>
<dbReference type="NCBIfam" id="NF004066">
    <property type="entry name" value="PRK05580.1-3"/>
    <property type="match status" value="1"/>
</dbReference>
<accession>A8ZQ40</accession>
<dbReference type="CDD" id="cd18804">
    <property type="entry name" value="SF2_C_priA"/>
    <property type="match status" value="1"/>
</dbReference>
<dbReference type="CDD" id="cd17929">
    <property type="entry name" value="DEXHc_priA"/>
    <property type="match status" value="1"/>
</dbReference>
<keyword evidence="16" id="KW-1185">Reference proteome</keyword>
<evidence type="ECO:0000256" key="2">
    <source>
        <dbReference type="ARBA" id="ARBA00022705"/>
    </source>
</evidence>
<comment type="function">
    <text evidence="12">Initiates the restart of stalled replication forks, which reloads the replicative helicase on sites other than the origin of replication. Recognizes and binds to abandoned replication forks and remodels them to uncover a helicase loading site. Promotes assembly of the primosome at these replication forks.</text>
</comment>
<dbReference type="InterPro" id="IPR042115">
    <property type="entry name" value="PriA_3primeBD_sf"/>
</dbReference>
<keyword evidence="9 12" id="KW-0238">DNA-binding</keyword>
<evidence type="ECO:0000313" key="15">
    <source>
        <dbReference type="EMBL" id="ABW33125.1"/>
    </source>
</evidence>
<evidence type="ECO:0000256" key="1">
    <source>
        <dbReference type="ARBA" id="ARBA00022515"/>
    </source>
</evidence>
<evidence type="ECO:0000256" key="7">
    <source>
        <dbReference type="ARBA" id="ARBA00022833"/>
    </source>
</evidence>
<evidence type="ECO:0000256" key="12">
    <source>
        <dbReference type="HAMAP-Rule" id="MF_00983"/>
    </source>
</evidence>
<dbReference type="InterPro" id="IPR041236">
    <property type="entry name" value="PriA_C"/>
</dbReference>
<dbReference type="GO" id="GO:0008270">
    <property type="term" value="F:zinc ion binding"/>
    <property type="evidence" value="ECO:0007669"/>
    <property type="project" value="UniProtKB-UniRule"/>
</dbReference>
<dbReference type="PANTHER" id="PTHR30580">
    <property type="entry name" value="PRIMOSOMAL PROTEIN N"/>
    <property type="match status" value="1"/>
</dbReference>
<feature type="binding site" evidence="12">
    <location>
        <position position="540"/>
    </location>
    <ligand>
        <name>Zn(2+)</name>
        <dbReference type="ChEBI" id="CHEBI:29105"/>
        <label>2</label>
    </ligand>
</feature>
<comment type="catalytic activity">
    <reaction evidence="11 12">
        <text>ATP + H2O = ADP + phosphate + H(+)</text>
        <dbReference type="Rhea" id="RHEA:13065"/>
        <dbReference type="ChEBI" id="CHEBI:15377"/>
        <dbReference type="ChEBI" id="CHEBI:15378"/>
        <dbReference type="ChEBI" id="CHEBI:30616"/>
        <dbReference type="ChEBI" id="CHEBI:43474"/>
        <dbReference type="ChEBI" id="CHEBI:456216"/>
        <dbReference type="EC" id="5.6.2.4"/>
    </reaction>
</comment>
<dbReference type="InterPro" id="IPR040498">
    <property type="entry name" value="PriA_CRR"/>
</dbReference>
<organism evidence="15 16">
    <name type="scientific">Acaryochloris marina (strain MBIC 11017)</name>
    <dbReference type="NCBI Taxonomy" id="329726"/>
    <lineage>
        <taxon>Bacteria</taxon>
        <taxon>Bacillati</taxon>
        <taxon>Cyanobacteriota</taxon>
        <taxon>Cyanophyceae</taxon>
        <taxon>Acaryochloridales</taxon>
        <taxon>Acaryochloridaceae</taxon>
        <taxon>Acaryochloris</taxon>
    </lineage>
</organism>
<dbReference type="InterPro" id="IPR027417">
    <property type="entry name" value="P-loop_NTPase"/>
</dbReference>
<keyword evidence="7 12" id="KW-0862">Zinc</keyword>
<dbReference type="GO" id="GO:0006269">
    <property type="term" value="P:DNA replication, synthesis of primer"/>
    <property type="evidence" value="ECO:0007669"/>
    <property type="project" value="UniProtKB-KW"/>
</dbReference>
<comment type="subunit">
    <text evidence="12">Component of the replication restart primosome.</text>
</comment>
<dbReference type="RefSeq" id="WP_012168130.1">
    <property type="nucleotide sequence ID" value="NC_009931.1"/>
</dbReference>
<evidence type="ECO:0000256" key="10">
    <source>
        <dbReference type="ARBA" id="ARBA00023235"/>
    </source>
</evidence>
<feature type="binding site" evidence="12">
    <location>
        <position position="562"/>
    </location>
    <ligand>
        <name>Zn(2+)</name>
        <dbReference type="ChEBI" id="CHEBI:29105"/>
        <label>2</label>
    </ligand>
</feature>
<dbReference type="AlphaFoldDB" id="A8ZQ40"/>
<dbReference type="GO" id="GO:0043138">
    <property type="term" value="F:3'-5' DNA helicase activity"/>
    <property type="evidence" value="ECO:0007669"/>
    <property type="project" value="UniProtKB-EC"/>
</dbReference>
<keyword evidence="8 12" id="KW-0067">ATP-binding</keyword>
<evidence type="ECO:0000256" key="6">
    <source>
        <dbReference type="ARBA" id="ARBA00022806"/>
    </source>
</evidence>
<gene>
    <name evidence="12 15" type="primary">priA</name>
    <name evidence="15" type="ordered locus">AM1_F0057</name>
</gene>
<feature type="binding site" evidence="12">
    <location>
        <position position="528"/>
    </location>
    <ligand>
        <name>Zn(2+)</name>
        <dbReference type="ChEBI" id="CHEBI:29105"/>
        <label>1</label>
    </ligand>
</feature>
<keyword evidence="2 12" id="KW-0235">DNA replication</keyword>
<keyword evidence="3 12" id="KW-0479">Metal-binding</keyword>
<feature type="binding site" evidence="12">
    <location>
        <position position="559"/>
    </location>
    <ligand>
        <name>Zn(2+)</name>
        <dbReference type="ChEBI" id="CHEBI:29105"/>
        <label>2</label>
    </ligand>
</feature>
<dbReference type="GO" id="GO:0016887">
    <property type="term" value="F:ATP hydrolysis activity"/>
    <property type="evidence" value="ECO:0007669"/>
    <property type="project" value="RHEA"/>
</dbReference>
<dbReference type="EMBL" id="CP000843">
    <property type="protein sequence ID" value="ABW33125.1"/>
    <property type="molecule type" value="Genomic_DNA"/>
</dbReference>
<dbReference type="Pfam" id="PF00271">
    <property type="entry name" value="Helicase_C"/>
    <property type="match status" value="1"/>
</dbReference>
<dbReference type="Proteomes" id="UP000000268">
    <property type="component" value="Plasmid pREB6"/>
</dbReference>
<evidence type="ECO:0000256" key="3">
    <source>
        <dbReference type="ARBA" id="ARBA00022723"/>
    </source>
</evidence>
<dbReference type="EC" id="5.6.2.4" evidence="12"/>
<dbReference type="Pfam" id="PF17764">
    <property type="entry name" value="PriA_3primeBD"/>
    <property type="match status" value="1"/>
</dbReference>
<dbReference type="SUPFAM" id="SSF52540">
    <property type="entry name" value="P-loop containing nucleoside triphosphate hydrolases"/>
    <property type="match status" value="1"/>
</dbReference>
<dbReference type="GO" id="GO:0005524">
    <property type="term" value="F:ATP binding"/>
    <property type="evidence" value="ECO:0007669"/>
    <property type="project" value="UniProtKB-UniRule"/>
</dbReference>
<dbReference type="GO" id="GO:0006310">
    <property type="term" value="P:DNA recombination"/>
    <property type="evidence" value="ECO:0007669"/>
    <property type="project" value="InterPro"/>
</dbReference>
<dbReference type="GO" id="GO:0003677">
    <property type="term" value="F:DNA binding"/>
    <property type="evidence" value="ECO:0007669"/>
    <property type="project" value="UniProtKB-UniRule"/>
</dbReference>
<dbReference type="OrthoDB" id="9759544at2"/>
<dbReference type="GO" id="GO:1990077">
    <property type="term" value="C:primosome complex"/>
    <property type="evidence" value="ECO:0007669"/>
    <property type="project" value="UniProtKB-UniRule"/>
</dbReference>
<keyword evidence="10 12" id="KW-0413">Isomerase</keyword>
<keyword evidence="5 12" id="KW-0378">Hydrolase</keyword>
<keyword evidence="6 12" id="KW-0347">Helicase</keyword>
<keyword evidence="1 12" id="KW-0639">Primosome</keyword>
<keyword evidence="4 12" id="KW-0547">Nucleotide-binding</keyword>
<dbReference type="InterPro" id="IPR001650">
    <property type="entry name" value="Helicase_C-like"/>
</dbReference>
<dbReference type="SMART" id="SM00490">
    <property type="entry name" value="HELICc"/>
    <property type="match status" value="1"/>
</dbReference>
<evidence type="ECO:0000313" key="16">
    <source>
        <dbReference type="Proteomes" id="UP000000268"/>
    </source>
</evidence>
<feature type="binding site" evidence="12">
    <location>
        <position position="575"/>
    </location>
    <ligand>
        <name>Zn(2+)</name>
        <dbReference type="ChEBI" id="CHEBI:29105"/>
        <label>1</label>
    </ligand>
</feature>
<dbReference type="PROSITE" id="PS51192">
    <property type="entry name" value="HELICASE_ATP_BIND_1"/>
    <property type="match status" value="1"/>
</dbReference>